<keyword evidence="4" id="KW-1185">Reference proteome</keyword>
<feature type="region of interest" description="Disordered" evidence="1">
    <location>
        <begin position="1"/>
        <end position="67"/>
    </location>
</feature>
<reference evidence="3 4" key="1">
    <citation type="submission" date="2017-09" db="EMBL/GenBank/DDBJ databases">
        <title>Genome sequences of Natrinema ejinorence JCM 13890T.</title>
        <authorList>
            <person name="Roh S.W."/>
            <person name="Kim Y.B."/>
            <person name="Kim J.Y."/>
        </authorList>
    </citation>
    <scope>NUCLEOTIDE SEQUENCE [LARGE SCALE GENOMIC DNA]</scope>
    <source>
        <strain evidence="3 4">JCM 13890</strain>
    </source>
</reference>
<accession>A0A2A5R110</accession>
<gene>
    <name evidence="3" type="ORF">CP557_15400</name>
</gene>
<dbReference type="Pfam" id="PF13699">
    <property type="entry name" value="eCIS_core"/>
    <property type="match status" value="1"/>
</dbReference>
<evidence type="ECO:0000256" key="1">
    <source>
        <dbReference type="SAM" id="MobiDB-lite"/>
    </source>
</evidence>
<sequence>MPREAMGDPEAMAQYRQEGGATVTASADSAAVQRSSSAPASGASDDAQAAVQQVLEKSGNPIDPDLTTQLNERMDADFWDVRVHTGSEAAAACDAIDARAFTCGSDIVFNSGEYEPDSPEGQYLLAHELAHVKQQNGGAEVSMMPQADAELEIDPDPRLEREADDAAANALEDGPVVVNRKGIETHIQRMPDTDQLQNARKQAASRNDEMTLAQTVEQLEDRVASIEEIVNDDGSVMNNVGKAISQGAIGAVGGLIGAVAGTGISPGLGTLGGAAVGQEMAKGVAGDVTKTLTGKAYDKGTDFVAEKGNQARDFLEQLIEDKVDDLLDESEHRGNTKFKG</sequence>
<feature type="compositionally biased region" description="Low complexity" evidence="1">
    <location>
        <begin position="19"/>
        <end position="50"/>
    </location>
</feature>
<proteinExistence type="predicted"/>
<dbReference type="OrthoDB" id="186293at2157"/>
<evidence type="ECO:0000313" key="4">
    <source>
        <dbReference type="Proteomes" id="UP000219689"/>
    </source>
</evidence>
<dbReference type="AlphaFoldDB" id="A0A2A5R110"/>
<dbReference type="Proteomes" id="UP000219689">
    <property type="component" value="Unassembled WGS sequence"/>
</dbReference>
<organism evidence="3 4">
    <name type="scientific">Natrinema ejinorense</name>
    <dbReference type="NCBI Taxonomy" id="373386"/>
    <lineage>
        <taxon>Archaea</taxon>
        <taxon>Methanobacteriati</taxon>
        <taxon>Methanobacteriota</taxon>
        <taxon>Stenosarchaea group</taxon>
        <taxon>Halobacteria</taxon>
        <taxon>Halobacteriales</taxon>
        <taxon>Natrialbaceae</taxon>
        <taxon>Natrinema</taxon>
    </lineage>
</organism>
<dbReference type="EMBL" id="NXNI01000001">
    <property type="protein sequence ID" value="PCR92756.1"/>
    <property type="molecule type" value="Genomic_DNA"/>
</dbReference>
<evidence type="ECO:0000313" key="3">
    <source>
        <dbReference type="EMBL" id="PCR92756.1"/>
    </source>
</evidence>
<dbReference type="InterPro" id="IPR025295">
    <property type="entry name" value="eCIS_core_dom"/>
</dbReference>
<comment type="caution">
    <text evidence="3">The sequence shown here is derived from an EMBL/GenBank/DDBJ whole genome shotgun (WGS) entry which is preliminary data.</text>
</comment>
<protein>
    <submittedName>
        <fullName evidence="3">Transposase</fullName>
    </submittedName>
</protein>
<name>A0A2A5R110_9EURY</name>
<feature type="domain" description="eCIS core" evidence="2">
    <location>
        <begin position="61"/>
        <end position="138"/>
    </location>
</feature>
<evidence type="ECO:0000259" key="2">
    <source>
        <dbReference type="Pfam" id="PF13699"/>
    </source>
</evidence>